<reference evidence="7 8" key="1">
    <citation type="submission" date="2016-10" db="EMBL/GenBank/DDBJ databases">
        <authorList>
            <person name="de Groot N.N."/>
        </authorList>
    </citation>
    <scope>NUCLEOTIDE SEQUENCE [LARGE SCALE GENOMIC DNA]</scope>
    <source>
        <strain evidence="7 8">47C3B</strain>
    </source>
</reference>
<keyword evidence="8" id="KW-1185">Reference proteome</keyword>
<protein>
    <recommendedName>
        <fullName evidence="4">Peptide methionine sulfoxide reductase MsrA</fullName>
        <shortName evidence="4">Protein-methionine-S-oxide reductase</shortName>
        <ecNumber evidence="4">1.8.4.11</ecNumber>
    </recommendedName>
    <alternativeName>
        <fullName evidence="4">Peptide-methionine (S)-S-oxide reductase</fullName>
        <shortName evidence="4">Peptide Met(O) reductase</shortName>
    </alternativeName>
</protein>
<feature type="domain" description="Peptide methionine sulphoxide reductase MsrA" evidence="6">
    <location>
        <begin position="33"/>
        <end position="185"/>
    </location>
</feature>
<evidence type="ECO:0000256" key="5">
    <source>
        <dbReference type="SAM" id="SignalP"/>
    </source>
</evidence>
<dbReference type="Gene3D" id="3.30.1060.10">
    <property type="entry name" value="Peptide methionine sulphoxide reductase MsrA"/>
    <property type="match status" value="1"/>
</dbReference>
<name>A0A1G6YNR6_9SPHI</name>
<dbReference type="RefSeq" id="WP_205411218.1">
    <property type="nucleotide sequence ID" value="NZ_FNAI01000003.1"/>
</dbReference>
<gene>
    <name evidence="4" type="primary">msrA</name>
    <name evidence="7" type="ORF">SAMN05216464_10323</name>
</gene>
<dbReference type="AlphaFoldDB" id="A0A1G6YNR6"/>
<dbReference type="InterPro" id="IPR002569">
    <property type="entry name" value="Met_Sox_Rdtase_MsrA_dom"/>
</dbReference>
<dbReference type="PANTHER" id="PTHR43774">
    <property type="entry name" value="PEPTIDE METHIONINE SULFOXIDE REDUCTASE"/>
    <property type="match status" value="1"/>
</dbReference>
<sequence length="207" mass="23557">MRRSQFFILAFLLLMSPMAFAQKQAAATANTQTVTFGMGCFWCSEAIFTRLKGVTKVESGFSGGTVKNPTYEQVCTGETGHAEVVQVTYNPQVISYADLLEVFWKMHDPTTLNKQGEDEGTQYRSVIFYRTPAQKAEAEKYKAELNKAKAYPNPIVTQIVQFKAFYKAEDYHQNYFALNGKKPYCRLVILPKVQKLEEVFKNKLKAE</sequence>
<evidence type="ECO:0000256" key="1">
    <source>
        <dbReference type="ARBA" id="ARBA00023002"/>
    </source>
</evidence>
<feature type="chain" id="PRO_5011608775" description="Peptide methionine sulfoxide reductase MsrA" evidence="5">
    <location>
        <begin position="22"/>
        <end position="207"/>
    </location>
</feature>
<evidence type="ECO:0000256" key="2">
    <source>
        <dbReference type="ARBA" id="ARBA00047806"/>
    </source>
</evidence>
<dbReference type="EC" id="1.8.4.11" evidence="4"/>
<comment type="catalytic activity">
    <reaction evidence="2 4">
        <text>L-methionyl-[protein] + [thioredoxin]-disulfide + H2O = L-methionyl-(S)-S-oxide-[protein] + [thioredoxin]-dithiol</text>
        <dbReference type="Rhea" id="RHEA:14217"/>
        <dbReference type="Rhea" id="RHEA-COMP:10698"/>
        <dbReference type="Rhea" id="RHEA-COMP:10700"/>
        <dbReference type="Rhea" id="RHEA-COMP:12313"/>
        <dbReference type="Rhea" id="RHEA-COMP:12315"/>
        <dbReference type="ChEBI" id="CHEBI:15377"/>
        <dbReference type="ChEBI" id="CHEBI:16044"/>
        <dbReference type="ChEBI" id="CHEBI:29950"/>
        <dbReference type="ChEBI" id="CHEBI:44120"/>
        <dbReference type="ChEBI" id="CHEBI:50058"/>
        <dbReference type="EC" id="1.8.4.11"/>
    </reaction>
</comment>
<dbReference type="PANTHER" id="PTHR43774:SF1">
    <property type="entry name" value="PEPTIDE METHIONINE SULFOXIDE REDUCTASE MSRA 2"/>
    <property type="match status" value="1"/>
</dbReference>
<accession>A0A1G6YNR6</accession>
<dbReference type="Proteomes" id="UP000199072">
    <property type="component" value="Unassembled WGS sequence"/>
</dbReference>
<comment type="function">
    <text evidence="4">Has an important function as a repair enzyme for proteins that have been inactivated by oxidation. Catalyzes the reversible oxidation-reduction of methionine sulfoxide in proteins to methionine.</text>
</comment>
<proteinExistence type="inferred from homology"/>
<evidence type="ECO:0000256" key="4">
    <source>
        <dbReference type="HAMAP-Rule" id="MF_01401"/>
    </source>
</evidence>
<dbReference type="InterPro" id="IPR036509">
    <property type="entry name" value="Met_Sox_Rdtase_MsrA_sf"/>
</dbReference>
<comment type="similarity">
    <text evidence="4">Belongs to the MsrA Met sulfoxide reductase family.</text>
</comment>
<dbReference type="HAMAP" id="MF_01401">
    <property type="entry name" value="MsrA"/>
    <property type="match status" value="1"/>
</dbReference>
<dbReference type="GO" id="GO:0033744">
    <property type="term" value="F:L-methionine:thioredoxin-disulfide S-oxidoreductase activity"/>
    <property type="evidence" value="ECO:0007669"/>
    <property type="project" value="RHEA"/>
</dbReference>
<evidence type="ECO:0000256" key="3">
    <source>
        <dbReference type="ARBA" id="ARBA00048782"/>
    </source>
</evidence>
<keyword evidence="1 4" id="KW-0560">Oxidoreductase</keyword>
<dbReference type="EMBL" id="FNAI01000003">
    <property type="protein sequence ID" value="SDD91307.1"/>
    <property type="molecule type" value="Genomic_DNA"/>
</dbReference>
<evidence type="ECO:0000313" key="7">
    <source>
        <dbReference type="EMBL" id="SDD91307.1"/>
    </source>
</evidence>
<feature type="active site" evidence="4">
    <location>
        <position position="40"/>
    </location>
</feature>
<organism evidence="7 8">
    <name type="scientific">Mucilaginibacter pineti</name>
    <dbReference type="NCBI Taxonomy" id="1391627"/>
    <lineage>
        <taxon>Bacteria</taxon>
        <taxon>Pseudomonadati</taxon>
        <taxon>Bacteroidota</taxon>
        <taxon>Sphingobacteriia</taxon>
        <taxon>Sphingobacteriales</taxon>
        <taxon>Sphingobacteriaceae</taxon>
        <taxon>Mucilaginibacter</taxon>
    </lineage>
</organism>
<evidence type="ECO:0000259" key="6">
    <source>
        <dbReference type="Pfam" id="PF01625"/>
    </source>
</evidence>
<keyword evidence="5" id="KW-0732">Signal</keyword>
<dbReference type="SUPFAM" id="SSF55068">
    <property type="entry name" value="Peptide methionine sulfoxide reductase"/>
    <property type="match status" value="1"/>
</dbReference>
<dbReference type="Pfam" id="PF01625">
    <property type="entry name" value="PMSR"/>
    <property type="match status" value="1"/>
</dbReference>
<dbReference type="STRING" id="1391627.SAMN05216464_10323"/>
<feature type="signal peptide" evidence="5">
    <location>
        <begin position="1"/>
        <end position="21"/>
    </location>
</feature>
<dbReference type="GO" id="GO:0008113">
    <property type="term" value="F:peptide-methionine (S)-S-oxide reductase activity"/>
    <property type="evidence" value="ECO:0007669"/>
    <property type="project" value="UniProtKB-UniRule"/>
</dbReference>
<comment type="catalytic activity">
    <reaction evidence="3 4">
        <text>[thioredoxin]-disulfide + L-methionine + H2O = L-methionine (S)-S-oxide + [thioredoxin]-dithiol</text>
        <dbReference type="Rhea" id="RHEA:19993"/>
        <dbReference type="Rhea" id="RHEA-COMP:10698"/>
        <dbReference type="Rhea" id="RHEA-COMP:10700"/>
        <dbReference type="ChEBI" id="CHEBI:15377"/>
        <dbReference type="ChEBI" id="CHEBI:29950"/>
        <dbReference type="ChEBI" id="CHEBI:50058"/>
        <dbReference type="ChEBI" id="CHEBI:57844"/>
        <dbReference type="ChEBI" id="CHEBI:58772"/>
        <dbReference type="EC" id="1.8.4.11"/>
    </reaction>
</comment>
<dbReference type="NCBIfam" id="TIGR00401">
    <property type="entry name" value="msrA"/>
    <property type="match status" value="1"/>
</dbReference>
<evidence type="ECO:0000313" key="8">
    <source>
        <dbReference type="Proteomes" id="UP000199072"/>
    </source>
</evidence>